<dbReference type="GO" id="GO:0046336">
    <property type="term" value="P:ethanolamine catabolic process"/>
    <property type="evidence" value="ECO:0007669"/>
    <property type="project" value="UniProtKB-UniRule"/>
</dbReference>
<keyword evidence="2 5" id="KW-0456">Lyase</keyword>
<evidence type="ECO:0000256" key="2">
    <source>
        <dbReference type="ARBA" id="ARBA00023239"/>
    </source>
</evidence>
<dbReference type="RefSeq" id="WP_229580509.1">
    <property type="nucleotide sequence ID" value="NZ_BMXF01000001.1"/>
</dbReference>
<dbReference type="InterPro" id="IPR042255">
    <property type="entry name" value="EutC_N"/>
</dbReference>
<feature type="binding site" evidence="5">
    <location>
        <position position="178"/>
    </location>
    <ligand>
        <name>adenosylcob(III)alamin</name>
        <dbReference type="ChEBI" id="CHEBI:18408"/>
    </ligand>
</feature>
<evidence type="ECO:0000256" key="3">
    <source>
        <dbReference type="ARBA" id="ARBA00023285"/>
    </source>
</evidence>
<comment type="function">
    <text evidence="5">Catalyzes the deamination of various vicinal amino-alcohols to oxo compounds. Allows this organism to utilize ethanolamine as the sole source of nitrogen and carbon in the presence of external vitamin B12.</text>
</comment>
<dbReference type="InterPro" id="IPR042251">
    <property type="entry name" value="EutC_C"/>
</dbReference>
<dbReference type="PANTHER" id="PTHR39330">
    <property type="entry name" value="ETHANOLAMINE AMMONIA-LYASE LIGHT CHAIN"/>
    <property type="match status" value="1"/>
</dbReference>
<dbReference type="UniPathway" id="UPA00560"/>
<dbReference type="GO" id="GO:0031471">
    <property type="term" value="C:ethanolamine degradation polyhedral organelle"/>
    <property type="evidence" value="ECO:0007669"/>
    <property type="project" value="UniProtKB-UniRule"/>
</dbReference>
<comment type="cofactor">
    <cofactor evidence="5">
        <name>adenosylcob(III)alamin</name>
        <dbReference type="ChEBI" id="CHEBI:18408"/>
    </cofactor>
    <text evidence="5">Binds between the large and small subunits.</text>
</comment>
<dbReference type="GO" id="GO:0031419">
    <property type="term" value="F:cobalamin binding"/>
    <property type="evidence" value="ECO:0007669"/>
    <property type="project" value="UniProtKB-UniRule"/>
</dbReference>
<evidence type="ECO:0000313" key="6">
    <source>
        <dbReference type="EMBL" id="GHB62529.1"/>
    </source>
</evidence>
<comment type="similarity">
    <text evidence="5">Belongs to the EutC family.</text>
</comment>
<evidence type="ECO:0000256" key="5">
    <source>
        <dbReference type="HAMAP-Rule" id="MF_00601"/>
    </source>
</evidence>
<keyword evidence="3 5" id="KW-0170">Cobalt</keyword>
<evidence type="ECO:0000313" key="7">
    <source>
        <dbReference type="Proteomes" id="UP000598271"/>
    </source>
</evidence>
<dbReference type="NCBIfam" id="NF003971">
    <property type="entry name" value="PRK05465.1"/>
    <property type="match status" value="1"/>
</dbReference>
<dbReference type="Pfam" id="PF05985">
    <property type="entry name" value="EutC"/>
    <property type="match status" value="1"/>
</dbReference>
<evidence type="ECO:0000256" key="1">
    <source>
        <dbReference type="ARBA" id="ARBA00022628"/>
    </source>
</evidence>
<protein>
    <recommendedName>
        <fullName evidence="5">Ethanolamine ammonia-lyase small subunit</fullName>
        <shortName evidence="5">EAL small subunit</shortName>
        <ecNumber evidence="5">4.3.1.7</ecNumber>
    </recommendedName>
</protein>
<dbReference type="Proteomes" id="UP000598271">
    <property type="component" value="Unassembled WGS sequence"/>
</dbReference>
<dbReference type="PIRSF" id="PIRSF018982">
    <property type="entry name" value="EutC"/>
    <property type="match status" value="1"/>
</dbReference>
<evidence type="ECO:0000256" key="4">
    <source>
        <dbReference type="ARBA" id="ARBA00024446"/>
    </source>
</evidence>
<comment type="subunit">
    <text evidence="5">The basic unit is a heterodimer which dimerizes to form tetramers. The heterotetramers trimerize; 6 large subunits form a core ring with 6 small subunits projecting outwards.</text>
</comment>
<comment type="catalytic activity">
    <reaction evidence="5">
        <text>ethanolamine = acetaldehyde + NH4(+)</text>
        <dbReference type="Rhea" id="RHEA:15313"/>
        <dbReference type="ChEBI" id="CHEBI:15343"/>
        <dbReference type="ChEBI" id="CHEBI:28938"/>
        <dbReference type="ChEBI" id="CHEBI:57603"/>
        <dbReference type="EC" id="4.3.1.7"/>
    </reaction>
</comment>
<keyword evidence="7" id="KW-1185">Reference proteome</keyword>
<dbReference type="GO" id="GO:0009350">
    <property type="term" value="C:ethanolamine ammonia-lyase complex"/>
    <property type="evidence" value="ECO:0007669"/>
    <property type="project" value="UniProtKB-UniRule"/>
</dbReference>
<gene>
    <name evidence="5 6" type="primary">eutC</name>
    <name evidence="6" type="ORF">GCM10007390_15440</name>
</gene>
<accession>A0A8J3D8V6</accession>
<dbReference type="Gene3D" id="1.10.30.40">
    <property type="entry name" value="Ethanolamine ammonia-lyase light chain (EutC), N-terminal domain"/>
    <property type="match status" value="1"/>
</dbReference>
<proteinExistence type="inferred from homology"/>
<dbReference type="InterPro" id="IPR009246">
    <property type="entry name" value="EutC"/>
</dbReference>
<feature type="binding site" evidence="5">
    <location>
        <position position="207"/>
    </location>
    <ligand>
        <name>adenosylcob(III)alamin</name>
        <dbReference type="ChEBI" id="CHEBI:18408"/>
    </ligand>
</feature>
<keyword evidence="1 5" id="KW-0846">Cobalamin</keyword>
<sequence length="255" mass="28606">MNVLEQSEENLPHLYRHTPARVALGRTGHSLPTQRLLEFNLDHARARDAVYSHFDWGNMESQLTVLGLPSVRLQSQAADRREYLLRPDYGRTLSQDSRREIQNLEQPENHLCIVIADGLSAVAVNTHAGEVVRLLLEKIRAVNWRLAPVSLVEQGRVAIADEIGEVLRSEISLILIGERPGLTSPHSLGAYLTHRPCSGLTDERRNCVSNIRPDGLSYERAAEKIFYLLQEMKHHQLSGVGLKDRFSAKGNSING</sequence>
<keyword evidence="4 5" id="KW-1283">Bacterial microcompartment</keyword>
<dbReference type="EMBL" id="BMXF01000001">
    <property type="protein sequence ID" value="GHB62529.1"/>
    <property type="molecule type" value="Genomic_DNA"/>
</dbReference>
<dbReference type="GO" id="GO:0008851">
    <property type="term" value="F:ethanolamine ammonia-lyase activity"/>
    <property type="evidence" value="ECO:0007669"/>
    <property type="project" value="UniProtKB-UniRule"/>
</dbReference>
<dbReference type="AlphaFoldDB" id="A0A8J3D8V6"/>
<dbReference type="PANTHER" id="PTHR39330:SF1">
    <property type="entry name" value="ETHANOLAMINE AMMONIA-LYASE SMALL SUBUNIT"/>
    <property type="match status" value="1"/>
</dbReference>
<dbReference type="EC" id="4.3.1.7" evidence="5"/>
<reference evidence="6 7" key="1">
    <citation type="journal article" date="2014" name="Int. J. Syst. Evol. Microbiol.">
        <title>Complete genome sequence of Corynebacterium casei LMG S-19264T (=DSM 44701T), isolated from a smear-ripened cheese.</title>
        <authorList>
            <consortium name="US DOE Joint Genome Institute (JGI-PGF)"/>
            <person name="Walter F."/>
            <person name="Albersmeier A."/>
            <person name="Kalinowski J."/>
            <person name="Ruckert C."/>
        </authorList>
    </citation>
    <scope>NUCLEOTIDE SEQUENCE [LARGE SCALE GENOMIC DNA]</scope>
    <source>
        <strain evidence="6 7">KCTC 12866</strain>
    </source>
</reference>
<dbReference type="HAMAP" id="MF_00601">
    <property type="entry name" value="EutC"/>
    <property type="match status" value="1"/>
</dbReference>
<comment type="pathway">
    <text evidence="5">Amine and polyamine degradation; ethanolamine degradation.</text>
</comment>
<feature type="binding site" evidence="5">
    <location>
        <position position="157"/>
    </location>
    <ligand>
        <name>adenosylcob(III)alamin</name>
        <dbReference type="ChEBI" id="CHEBI:18408"/>
    </ligand>
</feature>
<organism evidence="6 7">
    <name type="scientific">Persicitalea jodogahamensis</name>
    <dbReference type="NCBI Taxonomy" id="402147"/>
    <lineage>
        <taxon>Bacteria</taxon>
        <taxon>Pseudomonadati</taxon>
        <taxon>Bacteroidota</taxon>
        <taxon>Cytophagia</taxon>
        <taxon>Cytophagales</taxon>
        <taxon>Spirosomataceae</taxon>
        <taxon>Persicitalea</taxon>
    </lineage>
</organism>
<comment type="caution">
    <text evidence="6">The sequence shown here is derived from an EMBL/GenBank/DDBJ whole genome shotgun (WGS) entry which is preliminary data.</text>
</comment>
<dbReference type="GO" id="GO:0006520">
    <property type="term" value="P:amino acid metabolic process"/>
    <property type="evidence" value="ECO:0007669"/>
    <property type="project" value="InterPro"/>
</dbReference>
<name>A0A8J3D8V6_9BACT</name>
<dbReference type="Gene3D" id="3.40.50.11240">
    <property type="entry name" value="Ethanolamine ammonia-lyase light chain (EutC)"/>
    <property type="match status" value="1"/>
</dbReference>
<comment type="subcellular location">
    <subcellularLocation>
        <location evidence="5">Bacterial microcompartment</location>
    </subcellularLocation>
</comment>